<proteinExistence type="predicted"/>
<dbReference type="InterPro" id="IPR021488">
    <property type="entry name" value="DUF3142"/>
</dbReference>
<dbReference type="SUPFAM" id="SSF51445">
    <property type="entry name" value="(Trans)glycosidases"/>
    <property type="match status" value="1"/>
</dbReference>
<evidence type="ECO:0000313" key="1">
    <source>
        <dbReference type="EMBL" id="MXO84259.1"/>
    </source>
</evidence>
<keyword evidence="2" id="KW-1185">Reference proteome</keyword>
<reference evidence="1 2" key="1">
    <citation type="submission" date="2019-12" db="EMBL/GenBank/DDBJ databases">
        <title>Genomic-based taxomic classification of the family Erythrobacteraceae.</title>
        <authorList>
            <person name="Xu L."/>
        </authorList>
    </citation>
    <scope>NUCLEOTIDE SEQUENCE [LARGE SCALE GENOMIC DNA]</scope>
    <source>
        <strain evidence="1 2">KCTC 42006</strain>
    </source>
</reference>
<accession>A0A844ZES4</accession>
<dbReference type="InterPro" id="IPR017853">
    <property type="entry name" value="GH"/>
</dbReference>
<organism evidence="1 2">
    <name type="scientific">Pontixanthobacter aestiaquae</name>
    <dbReference type="NCBI Taxonomy" id="1509367"/>
    <lineage>
        <taxon>Bacteria</taxon>
        <taxon>Pseudomonadati</taxon>
        <taxon>Pseudomonadota</taxon>
        <taxon>Alphaproteobacteria</taxon>
        <taxon>Sphingomonadales</taxon>
        <taxon>Erythrobacteraceae</taxon>
        <taxon>Pontixanthobacter</taxon>
    </lineage>
</organism>
<evidence type="ECO:0000313" key="2">
    <source>
        <dbReference type="Proteomes" id="UP000460290"/>
    </source>
</evidence>
<gene>
    <name evidence="1" type="ORF">GRI35_12855</name>
</gene>
<dbReference type="AlphaFoldDB" id="A0A844ZES4"/>
<comment type="caution">
    <text evidence="1">The sequence shown here is derived from an EMBL/GenBank/DDBJ whole genome shotgun (WGS) entry which is preliminary data.</text>
</comment>
<dbReference type="OrthoDB" id="6987031at2"/>
<dbReference type="EMBL" id="WTYZ01000001">
    <property type="protein sequence ID" value="MXO84259.1"/>
    <property type="molecule type" value="Genomic_DNA"/>
</dbReference>
<sequence length="197" mass="21780">MRGADAVYLLWGELRLDNPAQIVPLLQTPPRGQAQELWLVVRAERLDWSESAYTQLLDAAERWNGSGGLTGVQIDFDSSTGGLRGYAEFLADLKTKLPNDLQLSATGLMDWQANASDESLAAMASALDEIVVQAYQNTTTLPNYDRYLRATERLDIPYRVAVVEGGEWTAPKHLAGDPYFKGYVVFLLAPKFRGGAR</sequence>
<name>A0A844ZES4_9SPHN</name>
<dbReference type="Pfam" id="PF11340">
    <property type="entry name" value="DUF3142"/>
    <property type="match status" value="1"/>
</dbReference>
<protein>
    <submittedName>
        <fullName evidence="1">DUF3142 domain-containing protein</fullName>
    </submittedName>
</protein>
<dbReference type="Gene3D" id="3.20.20.80">
    <property type="entry name" value="Glycosidases"/>
    <property type="match status" value="1"/>
</dbReference>
<dbReference type="Proteomes" id="UP000460290">
    <property type="component" value="Unassembled WGS sequence"/>
</dbReference>